<dbReference type="Gene3D" id="2.40.50.140">
    <property type="entry name" value="Nucleic acid-binding proteins"/>
    <property type="match status" value="1"/>
</dbReference>
<evidence type="ECO:0000259" key="6">
    <source>
        <dbReference type="Pfam" id="PF10150"/>
    </source>
</evidence>
<evidence type="ECO:0000313" key="10">
    <source>
        <dbReference type="Proteomes" id="UP000184204"/>
    </source>
</evidence>
<dbReference type="EMBL" id="CP014223">
    <property type="protein sequence ID" value="AMJ41865.1"/>
    <property type="molecule type" value="Genomic_DNA"/>
</dbReference>
<sequence length="478" mass="54021">MKRVLLDIEEGITRVALVEDGKLVELYYETKEEESLVGNVYVGRVDNVIPNLQACFVEIGSDKKGYLYYGSKRAVSDQEKNPSRPKVGDTLIVQVEKDAAGSKGAVLTQTISYPGKFVVLVQEEGDIGISRKITDNGERNRIREGVRAVLPKGFGAVVRTNGEGKTEEDFQKELQSLLEKAKVVENAQFRMAPSLLLQQSLPVEKAVRDFYSEKIDEFVVNDQQTYEYLLKTGDFNGEKQPRLLLYQEKLPLFEEYFVESQSQKALDEKVWLKNGGFLVIQETEACVVIDVNSGKSAGKGDLEKTIQKTNMEAAQEVAKQLRLRNLSGIIIVDFIDMTSQENRNIVTKALETAAKNDRIKTVVVGMTELGLMQITRKKTRPSLSKQMTTKCRQCDGTGRMPSIDWTVTKMRREVESILANTIYNQVTVRADGRLLQAFCGQENVYLDKLSKRFQKNVRCESSKDMGFSLYEIIKEKQR</sequence>
<dbReference type="InterPro" id="IPR019307">
    <property type="entry name" value="RNA-bd_AU-1/RNase_E/G"/>
</dbReference>
<dbReference type="InterPro" id="IPR004659">
    <property type="entry name" value="RNase_E/G"/>
</dbReference>
<evidence type="ECO:0000256" key="2">
    <source>
        <dbReference type="ARBA" id="ARBA00022723"/>
    </source>
</evidence>
<dbReference type="SUPFAM" id="SSF50249">
    <property type="entry name" value="Nucleic acid-binding proteins"/>
    <property type="match status" value="1"/>
</dbReference>
<keyword evidence="2" id="KW-0479">Metal-binding</keyword>
<keyword evidence="3 7" id="KW-0378">Hydrolase</keyword>
<dbReference type="GO" id="GO:0004540">
    <property type="term" value="F:RNA nuclease activity"/>
    <property type="evidence" value="ECO:0007669"/>
    <property type="project" value="InterPro"/>
</dbReference>
<dbReference type="KEGG" id="cpro:CPRO_22980"/>
<reference evidence="9" key="2">
    <citation type="submission" date="2016-01" db="EMBL/GenBank/DDBJ databases">
        <authorList>
            <person name="Poehlein A."/>
            <person name="Schlien K."/>
            <person name="Gottschalk G."/>
            <person name="Buckel W."/>
            <person name="Daniel R."/>
        </authorList>
    </citation>
    <scope>NUCLEOTIDE SEQUENCE [LARGE SCALE GENOMIC DNA]</scope>
    <source>
        <strain evidence="9">X2</strain>
    </source>
</reference>
<dbReference type="PANTHER" id="PTHR30001:SF0">
    <property type="entry name" value="RIBONUCLEASE G"/>
    <property type="match status" value="1"/>
</dbReference>
<evidence type="ECO:0000313" key="7">
    <source>
        <dbReference type="EMBL" id="AMJ41865.1"/>
    </source>
</evidence>
<dbReference type="GO" id="GO:0006364">
    <property type="term" value="P:rRNA processing"/>
    <property type="evidence" value="ECO:0007669"/>
    <property type="project" value="TreeGrafter"/>
</dbReference>
<organism evidence="8 10">
    <name type="scientific">Anaerotignum propionicum DSM 1682</name>
    <dbReference type="NCBI Taxonomy" id="991789"/>
    <lineage>
        <taxon>Bacteria</taxon>
        <taxon>Bacillati</taxon>
        <taxon>Bacillota</taxon>
        <taxon>Clostridia</taxon>
        <taxon>Lachnospirales</taxon>
        <taxon>Anaerotignaceae</taxon>
        <taxon>Anaerotignum</taxon>
    </lineage>
</organism>
<reference evidence="10" key="4">
    <citation type="submission" date="2016-11" db="EMBL/GenBank/DDBJ databases">
        <authorList>
            <person name="Jaros S."/>
            <person name="Januszkiewicz K."/>
            <person name="Wedrychowicz H."/>
        </authorList>
    </citation>
    <scope>NUCLEOTIDE SEQUENCE [LARGE SCALE GENOMIC DNA]</scope>
    <source>
        <strain evidence="10">DSM 1682</strain>
    </source>
</reference>
<dbReference type="CDD" id="cd04453">
    <property type="entry name" value="S1_RNase_E"/>
    <property type="match status" value="1"/>
</dbReference>
<dbReference type="GO" id="GO:0046872">
    <property type="term" value="F:metal ion binding"/>
    <property type="evidence" value="ECO:0007669"/>
    <property type="project" value="UniProtKB-KW"/>
</dbReference>
<protein>
    <submittedName>
        <fullName evidence="8">RNAse G</fullName>
    </submittedName>
    <submittedName>
        <fullName evidence="7">Ribonuclease G</fullName>
        <ecNumber evidence="7">3.1.26.-</ecNumber>
    </submittedName>
</protein>
<dbReference type="Pfam" id="PF10150">
    <property type="entry name" value="RNase_E_G"/>
    <property type="match status" value="1"/>
</dbReference>
<evidence type="ECO:0000313" key="9">
    <source>
        <dbReference type="Proteomes" id="UP000068026"/>
    </source>
</evidence>
<keyword evidence="9" id="KW-1185">Reference proteome</keyword>
<evidence type="ECO:0000256" key="3">
    <source>
        <dbReference type="ARBA" id="ARBA00022801"/>
    </source>
</evidence>
<proteinExistence type="predicted"/>
<dbReference type="EMBL" id="FQUA01000014">
    <property type="protein sequence ID" value="SHF04172.1"/>
    <property type="molecule type" value="Genomic_DNA"/>
</dbReference>
<keyword evidence="4" id="KW-0460">Magnesium</keyword>
<dbReference type="PANTHER" id="PTHR30001">
    <property type="entry name" value="RIBONUCLEASE"/>
    <property type="match status" value="1"/>
</dbReference>
<dbReference type="Gene3D" id="3.40.1260.20">
    <property type="entry name" value="Ribonuclease E, catalytic domain"/>
    <property type="match status" value="1"/>
</dbReference>
<evidence type="ECO:0000256" key="1">
    <source>
        <dbReference type="ARBA" id="ARBA00001946"/>
    </source>
</evidence>
<dbReference type="OrthoDB" id="9804278at2"/>
<dbReference type="EC" id="3.1.26.-" evidence="7"/>
<feature type="domain" description="RNA-binding protein AU-1/Ribonuclease E/G" evidence="6">
    <location>
        <begin position="112"/>
        <end position="379"/>
    </location>
</feature>
<comment type="cofactor">
    <cofactor evidence="1">
        <name>Mg(2+)</name>
        <dbReference type="ChEBI" id="CHEBI:18420"/>
    </cofactor>
</comment>
<keyword evidence="5" id="KW-0694">RNA-binding</keyword>
<dbReference type="GO" id="GO:0003723">
    <property type="term" value="F:RNA binding"/>
    <property type="evidence" value="ECO:0007669"/>
    <property type="project" value="UniProtKB-KW"/>
</dbReference>
<gene>
    <name evidence="7" type="primary">rng</name>
    <name evidence="7" type="ORF">CPRO_22980</name>
    <name evidence="8" type="ORF">SAMN02745151_02598</name>
</gene>
<accession>A0A0X8VBD6</accession>
<dbReference type="RefSeq" id="WP_159430695.1">
    <property type="nucleotide sequence ID" value="NZ_CP014223.1"/>
</dbReference>
<reference evidence="8" key="3">
    <citation type="submission" date="2016-11" db="EMBL/GenBank/DDBJ databases">
        <authorList>
            <person name="Varghese N."/>
            <person name="Submissions S."/>
        </authorList>
    </citation>
    <scope>NUCLEOTIDE SEQUENCE</scope>
    <source>
        <strain evidence="8">DSM 1682</strain>
    </source>
</reference>
<dbReference type="GO" id="GO:0016787">
    <property type="term" value="F:hydrolase activity"/>
    <property type="evidence" value="ECO:0007669"/>
    <property type="project" value="UniProtKB-KW"/>
</dbReference>
<dbReference type="AlphaFoldDB" id="A0A0X8VBD6"/>
<name>A0A0X8VBD6_ANAPI</name>
<dbReference type="InterPro" id="IPR012340">
    <property type="entry name" value="NA-bd_OB-fold"/>
</dbReference>
<dbReference type="GO" id="GO:0005737">
    <property type="term" value="C:cytoplasm"/>
    <property type="evidence" value="ECO:0007669"/>
    <property type="project" value="TreeGrafter"/>
</dbReference>
<evidence type="ECO:0000313" key="8">
    <source>
        <dbReference type="EMBL" id="SHF04172.1"/>
    </source>
</evidence>
<reference evidence="7 9" key="1">
    <citation type="journal article" date="2016" name="Genome Announc.">
        <title>Complete Genome Sequence of the Amino Acid-Fermenting Clostridium propionicum X2 (DSM 1682).</title>
        <authorList>
            <person name="Poehlein A."/>
            <person name="Schlien K."/>
            <person name="Chowdhury N.P."/>
            <person name="Gottschalk G."/>
            <person name="Buckel W."/>
            <person name="Daniel R."/>
        </authorList>
    </citation>
    <scope>NUCLEOTIDE SEQUENCE [LARGE SCALE GENOMIC DNA]</scope>
    <source>
        <strain evidence="7 9">X2</strain>
    </source>
</reference>
<dbReference type="NCBIfam" id="TIGR00757">
    <property type="entry name" value="RNaseEG"/>
    <property type="match status" value="1"/>
</dbReference>
<evidence type="ECO:0000256" key="5">
    <source>
        <dbReference type="ARBA" id="ARBA00022884"/>
    </source>
</evidence>
<dbReference type="Proteomes" id="UP000068026">
    <property type="component" value="Chromosome"/>
</dbReference>
<evidence type="ECO:0000256" key="4">
    <source>
        <dbReference type="ARBA" id="ARBA00022842"/>
    </source>
</evidence>
<dbReference type="Proteomes" id="UP000184204">
    <property type="component" value="Unassembled WGS sequence"/>
</dbReference>